<protein>
    <submittedName>
        <fullName evidence="2">Uncharacterized protein</fullName>
    </submittedName>
</protein>
<proteinExistence type="predicted"/>
<comment type="caution">
    <text evidence="2">The sequence shown here is derived from an EMBL/GenBank/DDBJ whole genome shotgun (WGS) entry which is preliminary data.</text>
</comment>
<accession>A0ABW8VH66</accession>
<reference evidence="2 3" key="1">
    <citation type="submission" date="2024-11" db="EMBL/GenBank/DDBJ databases">
        <title>Draft genome sequences of two bacteria associated to sugarcane roots in Colombia.</title>
        <authorList>
            <person name="Pardo-Diaz S."/>
            <person name="Masmela-Mendoza J."/>
            <person name="Delgadillo-Duran P."/>
            <person name="Bautista E.J."/>
            <person name="Rojas-Tapias D.F."/>
        </authorList>
    </citation>
    <scope>NUCLEOTIDE SEQUENCE [LARGE SCALE GENOMIC DNA]</scope>
    <source>
        <strain evidence="2 3">Ap18</strain>
    </source>
</reference>
<feature type="compositionally biased region" description="Low complexity" evidence="1">
    <location>
        <begin position="26"/>
        <end position="35"/>
    </location>
</feature>
<dbReference type="RefSeq" id="WP_201041846.1">
    <property type="nucleotide sequence ID" value="NZ_JBJLSN010000096.1"/>
</dbReference>
<gene>
    <name evidence="2" type="ORF">ACJ41P_31800</name>
</gene>
<keyword evidence="3" id="KW-1185">Reference proteome</keyword>
<evidence type="ECO:0000256" key="1">
    <source>
        <dbReference type="SAM" id="MobiDB-lite"/>
    </source>
</evidence>
<sequence length="56" mass="5835">MDLTAADRGGRYHLDATGAVIREGDAPPVAEALPPAAEPEAKPAAPKRARTTEPKE</sequence>
<evidence type="ECO:0000313" key="3">
    <source>
        <dbReference type="Proteomes" id="UP001628281"/>
    </source>
</evidence>
<feature type="region of interest" description="Disordered" evidence="1">
    <location>
        <begin position="1"/>
        <end position="56"/>
    </location>
</feature>
<evidence type="ECO:0000313" key="2">
    <source>
        <dbReference type="EMBL" id="MFL7905750.1"/>
    </source>
</evidence>
<dbReference type="EMBL" id="JBJLSN010000096">
    <property type="protein sequence ID" value="MFL7905750.1"/>
    <property type="molecule type" value="Genomic_DNA"/>
</dbReference>
<dbReference type="Proteomes" id="UP001628281">
    <property type="component" value="Unassembled WGS sequence"/>
</dbReference>
<organism evidence="2 3">
    <name type="scientific">Azospirillum argentinense</name>
    <dbReference type="NCBI Taxonomy" id="2970906"/>
    <lineage>
        <taxon>Bacteria</taxon>
        <taxon>Pseudomonadati</taxon>
        <taxon>Pseudomonadota</taxon>
        <taxon>Alphaproteobacteria</taxon>
        <taxon>Rhodospirillales</taxon>
        <taxon>Azospirillaceae</taxon>
        <taxon>Azospirillum</taxon>
    </lineage>
</organism>
<name>A0ABW8VH66_9PROT</name>